<evidence type="ECO:0000313" key="4">
    <source>
        <dbReference type="Proteomes" id="UP000654471"/>
    </source>
</evidence>
<proteinExistence type="predicted"/>
<sequence>MTNRRTTLAATTLGALIALTACQPGARPSGDGTPGPRGTHHRAVLPENPTPCASRSSSPGPAAGPRRTKLAWRAEELPDGSLRMTVGDVDTAPKAPEAVRRADYRTPVDPTDCTDTTILAPHGWWCTTTVSRTVQDGDIVVGGATPRAHLRSAGFRTRCSGRTARMRQHYEVQRDSWSGWRPYSERGHTPWTAAQSQSGGAFATPCPRGRVGTYNYRLAVTVDVEGIGADASPAAGPEIRTDCGTGVS</sequence>
<gene>
    <name evidence="3" type="ORF">GCM10010211_29400</name>
</gene>
<keyword evidence="2" id="KW-0732">Signal</keyword>
<evidence type="ECO:0000313" key="3">
    <source>
        <dbReference type="EMBL" id="GGU62469.1"/>
    </source>
</evidence>
<comment type="caution">
    <text evidence="3">The sequence shown here is derived from an EMBL/GenBank/DDBJ whole genome shotgun (WGS) entry which is preliminary data.</text>
</comment>
<feature type="chain" id="PRO_5046303728" description="Lipoprotein" evidence="2">
    <location>
        <begin position="27"/>
        <end position="248"/>
    </location>
</feature>
<dbReference type="RefSeq" id="WP_189300023.1">
    <property type="nucleotide sequence ID" value="NZ_BMRP01000008.1"/>
</dbReference>
<dbReference type="PROSITE" id="PS51257">
    <property type="entry name" value="PROKAR_LIPOPROTEIN"/>
    <property type="match status" value="1"/>
</dbReference>
<evidence type="ECO:0000256" key="1">
    <source>
        <dbReference type="SAM" id="MobiDB-lite"/>
    </source>
</evidence>
<dbReference type="EMBL" id="BMRP01000008">
    <property type="protein sequence ID" value="GGU62469.1"/>
    <property type="molecule type" value="Genomic_DNA"/>
</dbReference>
<evidence type="ECO:0008006" key="5">
    <source>
        <dbReference type="Google" id="ProtNLM"/>
    </source>
</evidence>
<feature type="region of interest" description="Disordered" evidence="1">
    <location>
        <begin position="24"/>
        <end position="68"/>
    </location>
</feature>
<protein>
    <recommendedName>
        <fullName evidence="5">Lipoprotein</fullName>
    </recommendedName>
</protein>
<dbReference type="Proteomes" id="UP000654471">
    <property type="component" value="Unassembled WGS sequence"/>
</dbReference>
<evidence type="ECO:0000256" key="2">
    <source>
        <dbReference type="SAM" id="SignalP"/>
    </source>
</evidence>
<accession>A0ABQ2V192</accession>
<feature type="compositionally biased region" description="Low complexity" evidence="1">
    <location>
        <begin position="53"/>
        <end position="65"/>
    </location>
</feature>
<name>A0ABQ2V192_9ACTN</name>
<organism evidence="3 4">
    <name type="scientific">Streptomyces albospinus</name>
    <dbReference type="NCBI Taxonomy" id="285515"/>
    <lineage>
        <taxon>Bacteria</taxon>
        <taxon>Bacillati</taxon>
        <taxon>Actinomycetota</taxon>
        <taxon>Actinomycetes</taxon>
        <taxon>Kitasatosporales</taxon>
        <taxon>Streptomycetaceae</taxon>
        <taxon>Streptomyces</taxon>
    </lineage>
</organism>
<keyword evidence="4" id="KW-1185">Reference proteome</keyword>
<feature type="signal peptide" evidence="2">
    <location>
        <begin position="1"/>
        <end position="26"/>
    </location>
</feature>
<reference evidence="4" key="1">
    <citation type="journal article" date="2019" name="Int. J. Syst. Evol. Microbiol.">
        <title>The Global Catalogue of Microorganisms (GCM) 10K type strain sequencing project: providing services to taxonomists for standard genome sequencing and annotation.</title>
        <authorList>
            <consortium name="The Broad Institute Genomics Platform"/>
            <consortium name="The Broad Institute Genome Sequencing Center for Infectious Disease"/>
            <person name="Wu L."/>
            <person name="Ma J."/>
        </authorList>
    </citation>
    <scope>NUCLEOTIDE SEQUENCE [LARGE SCALE GENOMIC DNA]</scope>
    <source>
        <strain evidence="4">JCM 3399</strain>
    </source>
</reference>